<dbReference type="AlphaFoldDB" id="A0AAD6KD32"/>
<feature type="domain" description="U-box" evidence="1">
    <location>
        <begin position="73"/>
        <end position="145"/>
    </location>
</feature>
<evidence type="ECO:0000259" key="1">
    <source>
        <dbReference type="Pfam" id="PF25598"/>
    </source>
</evidence>
<dbReference type="Proteomes" id="UP001162972">
    <property type="component" value="Chromosome 17"/>
</dbReference>
<gene>
    <name evidence="2" type="ORF">OIU84_028511</name>
</gene>
<dbReference type="InterPro" id="IPR058678">
    <property type="entry name" value="ARM_PUB"/>
</dbReference>
<reference evidence="2 3" key="1">
    <citation type="journal article" date="2023" name="Int. J. Mol. Sci.">
        <title>De Novo Assembly and Annotation of 11 Diverse Shrub Willow (Salix) Genomes Reveals Novel Gene Organization in Sex-Linked Regions.</title>
        <authorList>
            <person name="Hyden B."/>
            <person name="Feng K."/>
            <person name="Yates T.B."/>
            <person name="Jawdy S."/>
            <person name="Cereghino C."/>
            <person name="Smart L.B."/>
            <person name="Muchero W."/>
        </authorList>
    </citation>
    <scope>NUCLEOTIDE SEQUENCE [LARGE SCALE GENOMIC DNA]</scope>
    <source>
        <tissue evidence="2">Shoot tip</tissue>
    </source>
</reference>
<evidence type="ECO:0000313" key="3">
    <source>
        <dbReference type="Proteomes" id="UP001162972"/>
    </source>
</evidence>
<accession>A0AAD6KD32</accession>
<protein>
    <recommendedName>
        <fullName evidence="1">U-box domain-containing protein</fullName>
    </recommendedName>
</protein>
<dbReference type="InterPro" id="IPR016024">
    <property type="entry name" value="ARM-type_fold"/>
</dbReference>
<dbReference type="Pfam" id="PF25598">
    <property type="entry name" value="ARM_PUB"/>
    <property type="match status" value="1"/>
</dbReference>
<sequence length="161" mass="18351">MQQNVGSKRSVENWSGRSRTGVKRVSATRSVLWRMGLVVSYRLVSSPLQVFQMMRICWERFYRFWYGCFHSVKKGQSKLGSVQSLNRLVWFLTSGDLSARQNAVLVLKNLLALDQKHVNALVEIEGVFAGLVKLIKEPICPTATKGFIDGNFLHDFTIKLQ</sequence>
<evidence type="ECO:0000313" key="2">
    <source>
        <dbReference type="EMBL" id="KAJ6421142.1"/>
    </source>
</evidence>
<dbReference type="EMBL" id="JAPFFJ010000008">
    <property type="protein sequence ID" value="KAJ6421142.1"/>
    <property type="molecule type" value="Genomic_DNA"/>
</dbReference>
<keyword evidence="3" id="KW-1185">Reference proteome</keyword>
<proteinExistence type="predicted"/>
<dbReference type="SUPFAM" id="SSF48371">
    <property type="entry name" value="ARM repeat"/>
    <property type="match status" value="1"/>
</dbReference>
<comment type="caution">
    <text evidence="2">The sequence shown here is derived from an EMBL/GenBank/DDBJ whole genome shotgun (WGS) entry which is preliminary data.</text>
</comment>
<organism evidence="2 3">
    <name type="scientific">Salix udensis</name>
    <dbReference type="NCBI Taxonomy" id="889485"/>
    <lineage>
        <taxon>Eukaryota</taxon>
        <taxon>Viridiplantae</taxon>
        <taxon>Streptophyta</taxon>
        <taxon>Embryophyta</taxon>
        <taxon>Tracheophyta</taxon>
        <taxon>Spermatophyta</taxon>
        <taxon>Magnoliopsida</taxon>
        <taxon>eudicotyledons</taxon>
        <taxon>Gunneridae</taxon>
        <taxon>Pentapetalae</taxon>
        <taxon>rosids</taxon>
        <taxon>fabids</taxon>
        <taxon>Malpighiales</taxon>
        <taxon>Salicaceae</taxon>
        <taxon>Saliceae</taxon>
        <taxon>Salix</taxon>
    </lineage>
</organism>
<name>A0AAD6KD32_9ROSI</name>